<protein>
    <submittedName>
        <fullName evidence="1">Uncharacterized protein</fullName>
    </submittedName>
</protein>
<evidence type="ECO:0000313" key="2">
    <source>
        <dbReference type="Proteomes" id="UP001595823"/>
    </source>
</evidence>
<reference evidence="2" key="1">
    <citation type="journal article" date="2019" name="Int. J. Syst. Evol. Microbiol.">
        <title>The Global Catalogue of Microorganisms (GCM) 10K type strain sequencing project: providing services to taxonomists for standard genome sequencing and annotation.</title>
        <authorList>
            <consortium name="The Broad Institute Genomics Platform"/>
            <consortium name="The Broad Institute Genome Sequencing Center for Infectious Disease"/>
            <person name="Wu L."/>
            <person name="Ma J."/>
        </authorList>
    </citation>
    <scope>NUCLEOTIDE SEQUENCE [LARGE SCALE GENOMIC DNA]</scope>
    <source>
        <strain evidence="2">IBRC-M 10908</strain>
    </source>
</reference>
<gene>
    <name evidence="1" type="ORF">ACFPET_11875</name>
</gene>
<dbReference type="RefSeq" id="WP_380621218.1">
    <property type="nucleotide sequence ID" value="NZ_JBHSDK010000015.1"/>
</dbReference>
<name>A0ABV8TZE6_9ACTN</name>
<accession>A0ABV8TZE6</accession>
<sequence>MDRGLDLKGVDLEALGKLSDEYHDREVRPVGTRSLAGHVAKLYGIEAPGRTVTPELIDLTASIAEDWLRLGRTRSSTGLATVITHLGGDGDYLVVHSWIGGFMSDMAVFHRTGGGEFRPGWTGLAPCVWEAAVLDHERGAYSRLLDGDGDLPRRIEAWSADVLSGPVR</sequence>
<organism evidence="1 2">
    <name type="scientific">Salininema proteolyticum</name>
    <dbReference type="NCBI Taxonomy" id="1607685"/>
    <lineage>
        <taxon>Bacteria</taxon>
        <taxon>Bacillati</taxon>
        <taxon>Actinomycetota</taxon>
        <taxon>Actinomycetes</taxon>
        <taxon>Glycomycetales</taxon>
        <taxon>Glycomycetaceae</taxon>
        <taxon>Salininema</taxon>
    </lineage>
</organism>
<dbReference type="EMBL" id="JBHSDK010000015">
    <property type="protein sequence ID" value="MFC4335901.1"/>
    <property type="molecule type" value="Genomic_DNA"/>
</dbReference>
<dbReference type="Proteomes" id="UP001595823">
    <property type="component" value="Unassembled WGS sequence"/>
</dbReference>
<evidence type="ECO:0000313" key="1">
    <source>
        <dbReference type="EMBL" id="MFC4335901.1"/>
    </source>
</evidence>
<proteinExistence type="predicted"/>
<keyword evidence="2" id="KW-1185">Reference proteome</keyword>
<comment type="caution">
    <text evidence="1">The sequence shown here is derived from an EMBL/GenBank/DDBJ whole genome shotgun (WGS) entry which is preliminary data.</text>
</comment>